<dbReference type="AlphaFoldDB" id="A0A1J0VY04"/>
<dbReference type="EMBL" id="CP018082">
    <property type="protein sequence ID" value="APE36940.1"/>
    <property type="molecule type" value="Genomic_DNA"/>
</dbReference>
<name>A0A1J0VY04_9NOCA</name>
<organism evidence="3 4">
    <name type="scientific">Nocardia mangyaensis</name>
    <dbReference type="NCBI Taxonomy" id="2213200"/>
    <lineage>
        <taxon>Bacteria</taxon>
        <taxon>Bacillati</taxon>
        <taxon>Actinomycetota</taxon>
        <taxon>Actinomycetes</taxon>
        <taxon>Mycobacteriales</taxon>
        <taxon>Nocardiaceae</taxon>
        <taxon>Nocardia</taxon>
    </lineage>
</organism>
<evidence type="ECO:0000256" key="2">
    <source>
        <dbReference type="SAM" id="Phobius"/>
    </source>
</evidence>
<dbReference type="KEGG" id="nsl:BOX37_26770"/>
<feature type="region of interest" description="Disordered" evidence="1">
    <location>
        <begin position="69"/>
        <end position="105"/>
    </location>
</feature>
<proteinExistence type="predicted"/>
<gene>
    <name evidence="3" type="ORF">BOX37_26770</name>
</gene>
<dbReference type="InterPro" id="IPR038765">
    <property type="entry name" value="Papain-like_cys_pep_sf"/>
</dbReference>
<keyword evidence="2" id="KW-0472">Membrane</keyword>
<evidence type="ECO:0000313" key="4">
    <source>
        <dbReference type="Proteomes" id="UP000183810"/>
    </source>
</evidence>
<feature type="compositionally biased region" description="Low complexity" evidence="1">
    <location>
        <begin position="70"/>
        <end position="95"/>
    </location>
</feature>
<dbReference type="Proteomes" id="UP000183810">
    <property type="component" value="Chromosome"/>
</dbReference>
<keyword evidence="4" id="KW-1185">Reference proteome</keyword>
<feature type="transmembrane region" description="Helical" evidence="2">
    <location>
        <begin position="21"/>
        <end position="49"/>
    </location>
</feature>
<evidence type="ECO:0000313" key="3">
    <source>
        <dbReference type="EMBL" id="APE36940.1"/>
    </source>
</evidence>
<keyword evidence="2" id="KW-0812">Transmembrane</keyword>
<reference evidence="3" key="1">
    <citation type="submission" date="2016-11" db="EMBL/GenBank/DDBJ databases">
        <authorList>
            <person name="Jaros S."/>
            <person name="Januszkiewicz K."/>
            <person name="Wedrychowicz H."/>
        </authorList>
    </citation>
    <scope>NUCLEOTIDE SEQUENCE [LARGE SCALE GENOMIC DNA]</scope>
    <source>
        <strain evidence="3">Y48</strain>
    </source>
</reference>
<keyword evidence="2" id="KW-1133">Transmembrane helix</keyword>
<evidence type="ECO:0000256" key="1">
    <source>
        <dbReference type="SAM" id="MobiDB-lite"/>
    </source>
</evidence>
<sequence>MDEHRTDASERERNRRRLSAVTLIPLPILVIIAVCSVLAGCLILLSLVLGTAGNSVSADLHYQCDTAVGPDPSSTETPATSAVSTTARAATVTPPSTNPYAGITTRADDTGLSQWQRDCIAAMRSAPYQLPALRVPNTGPAVECAGHLAMQQAGTRWDTGTDGASEPADLVRSVVYSAELTVATGSCELVAAPVPAAGSSGCRPVLPATIAGQGVCGQRVDPSAASMGDLVFWEFRGNVPTRVGVVVADGRIVTGDPAAGDFRWQALPHGDDVRVKRVLGAGDGS</sequence>
<protein>
    <submittedName>
        <fullName evidence="3">Uncharacterized protein</fullName>
    </submittedName>
</protein>
<accession>A0A1J0VY04</accession>
<dbReference type="SUPFAM" id="SSF54001">
    <property type="entry name" value="Cysteine proteinases"/>
    <property type="match status" value="1"/>
</dbReference>